<dbReference type="Proteomes" id="UP000236732">
    <property type="component" value="Unassembled WGS sequence"/>
</dbReference>
<dbReference type="SUPFAM" id="SSF48239">
    <property type="entry name" value="Terpenoid cyclases/Protein prenyltransferases"/>
    <property type="match status" value="1"/>
</dbReference>
<name>A0A1H6AWZ2_9ACTN</name>
<protein>
    <recommendedName>
        <fullName evidence="3">Prenyltransferase and squalene oxidase repeat-containing protein</fullName>
    </recommendedName>
</protein>
<dbReference type="InterPro" id="IPR008930">
    <property type="entry name" value="Terpenoid_cyclase/PrenylTrfase"/>
</dbReference>
<dbReference type="RefSeq" id="WP_103955753.1">
    <property type="nucleotide sequence ID" value="NZ_FNVT01000003.1"/>
</dbReference>
<dbReference type="EMBL" id="FNVT01000003">
    <property type="protein sequence ID" value="SEG52922.1"/>
    <property type="molecule type" value="Genomic_DNA"/>
</dbReference>
<keyword evidence="2" id="KW-1185">Reference proteome</keyword>
<gene>
    <name evidence="1" type="ORF">SAMN05444920_1034</name>
</gene>
<accession>A0A1H6AWZ2</accession>
<dbReference type="AlphaFoldDB" id="A0A1H6AWZ2"/>
<evidence type="ECO:0008006" key="3">
    <source>
        <dbReference type="Google" id="ProtNLM"/>
    </source>
</evidence>
<reference evidence="1 2" key="1">
    <citation type="submission" date="2016-10" db="EMBL/GenBank/DDBJ databases">
        <authorList>
            <person name="de Groot N.N."/>
        </authorList>
    </citation>
    <scope>NUCLEOTIDE SEQUENCE [LARGE SCALE GENOMIC DNA]</scope>
    <source>
        <strain evidence="1 2">CGMCC 4.7037</strain>
    </source>
</reference>
<sequence>MDVLTRAETYLQLHGRLIDRLRFEALFRGGSRDRVLDVLRCYQNADGGFGNALEPDLRGAGSQPEPVEVAFWILDELDAFDSPMVAAACDYLASITAPDGGVPFVLPSVRDQPAAPWWQTDDDPPGHLIPTASIAGLLHKHGVTHPWLAPATEFCWSRIAALKEPEAYEALAVTTFLNLAPDRERAEAEFDRLREAILATVTLEPHAPGHVHYPLDFAPAPLRLPLFSQEVLDPHLDAYLETRFEEESGWGINWQAWTPVITHEWGGYIVMHRLRTLRAYGRLPG</sequence>
<proteinExistence type="predicted"/>
<organism evidence="1 2">
    <name type="scientific">Nonomuraea solani</name>
    <dbReference type="NCBI Taxonomy" id="1144553"/>
    <lineage>
        <taxon>Bacteria</taxon>
        <taxon>Bacillati</taxon>
        <taxon>Actinomycetota</taxon>
        <taxon>Actinomycetes</taxon>
        <taxon>Streptosporangiales</taxon>
        <taxon>Streptosporangiaceae</taxon>
        <taxon>Nonomuraea</taxon>
    </lineage>
</organism>
<dbReference type="OrthoDB" id="3286086at2"/>
<evidence type="ECO:0000313" key="2">
    <source>
        <dbReference type="Proteomes" id="UP000236732"/>
    </source>
</evidence>
<evidence type="ECO:0000313" key="1">
    <source>
        <dbReference type="EMBL" id="SEG52922.1"/>
    </source>
</evidence>